<dbReference type="GO" id="GO:0003677">
    <property type="term" value="F:DNA binding"/>
    <property type="evidence" value="ECO:0007669"/>
    <property type="project" value="UniProtKB-KW"/>
</dbReference>
<evidence type="ECO:0000256" key="2">
    <source>
        <dbReference type="ARBA" id="ARBA00023125"/>
    </source>
</evidence>
<protein>
    <submittedName>
        <fullName evidence="5">Transcriptional regulator, HxlR family</fullName>
    </submittedName>
</protein>
<dbReference type="Pfam" id="PF01638">
    <property type="entry name" value="HxlR"/>
    <property type="match status" value="1"/>
</dbReference>
<dbReference type="AlphaFoldDB" id="A0A6M8EED0"/>
<gene>
    <name evidence="5" type="ORF">AACT_1728</name>
</gene>
<evidence type="ECO:0000256" key="1">
    <source>
        <dbReference type="ARBA" id="ARBA00023015"/>
    </source>
</evidence>
<proteinExistence type="predicted"/>
<keyword evidence="6" id="KW-1185">Reference proteome</keyword>
<dbReference type="Gene3D" id="1.10.10.10">
    <property type="entry name" value="Winged helix-like DNA-binding domain superfamily/Winged helix DNA-binding domain"/>
    <property type="match status" value="1"/>
</dbReference>
<dbReference type="RefSeq" id="WP_172126436.1">
    <property type="nucleotide sequence ID" value="NZ_CP042652.1"/>
</dbReference>
<sequence>MYIINEKEYKCSIDIAQDIFNDNWKMKIIWHLLDGEKRYKELNEEVKNITQRTLTAKLRDLEEKNIIKRESFAEIPPRVVYSLTPIGEKLRPILNNMFDWGIDYVNECGKFTEEGKCEPKLSRH</sequence>
<dbReference type="InterPro" id="IPR036390">
    <property type="entry name" value="WH_DNA-bd_sf"/>
</dbReference>
<dbReference type="InterPro" id="IPR002577">
    <property type="entry name" value="HTH_HxlR"/>
</dbReference>
<name>A0A6M8EED0_9BACT</name>
<dbReference type="SUPFAM" id="SSF46785">
    <property type="entry name" value="Winged helix' DNA-binding domain"/>
    <property type="match status" value="1"/>
</dbReference>
<reference evidence="5 6" key="1">
    <citation type="submission" date="2019-08" db="EMBL/GenBank/DDBJ databases">
        <title>Complete genome sequence of Arcobacter acticola.</title>
        <authorList>
            <person name="Miller W."/>
        </authorList>
    </citation>
    <scope>NUCLEOTIDE SEQUENCE [LARGE SCALE GENOMIC DNA]</scope>
    <source>
        <strain evidence="5 6">KCTC 52212</strain>
    </source>
</reference>
<accession>A0A6M8EED0</accession>
<dbReference type="EMBL" id="CP042652">
    <property type="protein sequence ID" value="QKE28880.1"/>
    <property type="molecule type" value="Genomic_DNA"/>
</dbReference>
<dbReference type="PROSITE" id="PS51118">
    <property type="entry name" value="HTH_HXLR"/>
    <property type="match status" value="1"/>
</dbReference>
<dbReference type="KEGG" id="paco:AACT_1728"/>
<dbReference type="PANTHER" id="PTHR33204">
    <property type="entry name" value="TRANSCRIPTIONAL REGULATOR, MARR FAMILY"/>
    <property type="match status" value="1"/>
</dbReference>
<feature type="domain" description="HTH hxlR-type" evidence="4">
    <location>
        <begin position="11"/>
        <end position="109"/>
    </location>
</feature>
<organism evidence="5 6">
    <name type="scientific">Arcobacter acticola</name>
    <dbReference type="NCBI Taxonomy" id="1849015"/>
    <lineage>
        <taxon>Bacteria</taxon>
        <taxon>Pseudomonadati</taxon>
        <taxon>Campylobacterota</taxon>
        <taxon>Epsilonproteobacteria</taxon>
        <taxon>Campylobacterales</taxon>
        <taxon>Arcobacteraceae</taxon>
        <taxon>Arcobacter</taxon>
    </lineage>
</organism>
<keyword evidence="2" id="KW-0238">DNA-binding</keyword>
<dbReference type="InterPro" id="IPR036388">
    <property type="entry name" value="WH-like_DNA-bd_sf"/>
</dbReference>
<evidence type="ECO:0000313" key="5">
    <source>
        <dbReference type="EMBL" id="QKE28880.1"/>
    </source>
</evidence>
<keyword evidence="3" id="KW-0804">Transcription</keyword>
<dbReference type="Proteomes" id="UP000503483">
    <property type="component" value="Chromosome"/>
</dbReference>
<keyword evidence="1" id="KW-0805">Transcription regulation</keyword>
<dbReference type="PANTHER" id="PTHR33204:SF29">
    <property type="entry name" value="TRANSCRIPTIONAL REGULATOR"/>
    <property type="match status" value="1"/>
</dbReference>
<evidence type="ECO:0000313" key="6">
    <source>
        <dbReference type="Proteomes" id="UP000503483"/>
    </source>
</evidence>
<evidence type="ECO:0000259" key="4">
    <source>
        <dbReference type="PROSITE" id="PS51118"/>
    </source>
</evidence>
<evidence type="ECO:0000256" key="3">
    <source>
        <dbReference type="ARBA" id="ARBA00023163"/>
    </source>
</evidence>